<evidence type="ECO:0000313" key="3">
    <source>
        <dbReference type="EMBL" id="EXV02666.1"/>
    </source>
</evidence>
<proteinExistence type="predicted"/>
<feature type="compositionally biased region" description="Basic and acidic residues" evidence="1">
    <location>
        <begin position="1"/>
        <end position="17"/>
    </location>
</feature>
<dbReference type="Proteomes" id="UP000030151">
    <property type="component" value="Unassembled WGS sequence"/>
</dbReference>
<feature type="region of interest" description="Disordered" evidence="1">
    <location>
        <begin position="1"/>
        <end position="50"/>
    </location>
</feature>
<comment type="caution">
    <text evidence="3">The sequence shown here is derived from an EMBL/GenBank/DDBJ whole genome shotgun (WGS) entry which is preliminary data.</text>
</comment>
<evidence type="ECO:0000256" key="1">
    <source>
        <dbReference type="SAM" id="MobiDB-lite"/>
    </source>
</evidence>
<dbReference type="InterPro" id="IPR000210">
    <property type="entry name" value="BTB/POZ_dom"/>
</dbReference>
<dbReference type="InterPro" id="IPR011333">
    <property type="entry name" value="SKP1/BTB/POZ_sf"/>
</dbReference>
<reference evidence="3 4" key="1">
    <citation type="submission" date="2014-02" db="EMBL/GenBank/DDBJ databases">
        <title>The genome sequence of the entomopathogenic fungus Metarhizium robertsii ARSEF 2575.</title>
        <authorList>
            <person name="Giuliano Garisto Donzelli B."/>
            <person name="Roe B.A."/>
            <person name="Macmil S.L."/>
            <person name="Krasnoff S.B."/>
            <person name="Gibson D.M."/>
        </authorList>
    </citation>
    <scope>NUCLEOTIDE SEQUENCE [LARGE SCALE GENOMIC DNA]</scope>
    <source>
        <strain evidence="3 4">ARSEF 2575</strain>
    </source>
</reference>
<dbReference type="AlphaFoldDB" id="A0A0A1UZ77"/>
<dbReference type="OrthoDB" id="4845755at2759"/>
<dbReference type="SUPFAM" id="SSF54695">
    <property type="entry name" value="POZ domain"/>
    <property type="match status" value="1"/>
</dbReference>
<sequence>MTRAPLDGRPRQLERPPLRAHHQSRNKTNTSYMDHLRPASPPKTNPWVKRPSAASLAPEWPVCTPDFSQENEVPAQEKATSRSVKFICSADTKDPDAVSPSKKLLQAAAPRACARFAWGWIAANHGIRLLTKDSDRLWLRPFGADVFVWAGREVFEVHRSIVESQSVWLRQNLPPATKKGTPSDVRLPFCPQVVGYALRFMYTESLEILEYDRENFCDLICIPRSALLYVGAVDLGVEAMKDHIEKVLGQMSQDLACYLTKTSVIKKMEHEEVAAAVFHLRNALEVAYSHESQAETLCLRRGLASLLDILFPVLIPHPEFVNLLSDKVWKDHSEAISHDLVYARRAKER</sequence>
<gene>
    <name evidence="3" type="ORF">X797_003788</name>
</gene>
<organism evidence="3 4">
    <name type="scientific">Metarhizium robertsii</name>
    <dbReference type="NCBI Taxonomy" id="568076"/>
    <lineage>
        <taxon>Eukaryota</taxon>
        <taxon>Fungi</taxon>
        <taxon>Dikarya</taxon>
        <taxon>Ascomycota</taxon>
        <taxon>Pezizomycotina</taxon>
        <taxon>Sordariomycetes</taxon>
        <taxon>Hypocreomycetidae</taxon>
        <taxon>Hypocreales</taxon>
        <taxon>Clavicipitaceae</taxon>
        <taxon>Metarhizium</taxon>
    </lineage>
</organism>
<dbReference type="HOGENOM" id="CLU_056780_0_0_1"/>
<feature type="domain" description="BTB" evidence="2">
    <location>
        <begin position="144"/>
        <end position="210"/>
    </location>
</feature>
<evidence type="ECO:0000313" key="4">
    <source>
        <dbReference type="Proteomes" id="UP000030151"/>
    </source>
</evidence>
<evidence type="ECO:0000259" key="2">
    <source>
        <dbReference type="PROSITE" id="PS50097"/>
    </source>
</evidence>
<name>A0A0A1UZ77_9HYPO</name>
<dbReference type="Gene3D" id="3.30.710.10">
    <property type="entry name" value="Potassium Channel Kv1.1, Chain A"/>
    <property type="match status" value="1"/>
</dbReference>
<dbReference type="CDD" id="cd18186">
    <property type="entry name" value="BTB_POZ_ZBTB_KLHL-like"/>
    <property type="match status" value="1"/>
</dbReference>
<accession>A0A0A1UZ77</accession>
<protein>
    <recommendedName>
        <fullName evidence="2">BTB domain-containing protein</fullName>
    </recommendedName>
</protein>
<dbReference type="PROSITE" id="PS50097">
    <property type="entry name" value="BTB"/>
    <property type="match status" value="1"/>
</dbReference>
<dbReference type="EMBL" id="JELW01000004">
    <property type="protein sequence ID" value="EXV02666.1"/>
    <property type="molecule type" value="Genomic_DNA"/>
</dbReference>